<dbReference type="Pfam" id="PF00582">
    <property type="entry name" value="Usp"/>
    <property type="match status" value="1"/>
</dbReference>
<dbReference type="SUPFAM" id="SSF52402">
    <property type="entry name" value="Adenine nucleotide alpha hydrolases-like"/>
    <property type="match status" value="1"/>
</dbReference>
<dbReference type="InterPro" id="IPR006015">
    <property type="entry name" value="Universal_stress_UspA"/>
</dbReference>
<dbReference type="InterPro" id="IPR006016">
    <property type="entry name" value="UspA"/>
</dbReference>
<gene>
    <name evidence="3" type="ORF">GFD30_20535</name>
</gene>
<comment type="caution">
    <text evidence="3">The sequence shown here is derived from an EMBL/GenBank/DDBJ whole genome shotgun (WGS) entry which is preliminary data.</text>
</comment>
<evidence type="ECO:0000259" key="2">
    <source>
        <dbReference type="Pfam" id="PF00582"/>
    </source>
</evidence>
<evidence type="ECO:0000313" key="3">
    <source>
        <dbReference type="EMBL" id="MQM27933.1"/>
    </source>
</evidence>
<accession>A0A6L5GEU2</accession>
<organism evidence="3 4">
    <name type="scientific">Glycomyces albidus</name>
    <dbReference type="NCBI Taxonomy" id="2656774"/>
    <lineage>
        <taxon>Bacteria</taxon>
        <taxon>Bacillati</taxon>
        <taxon>Actinomycetota</taxon>
        <taxon>Actinomycetes</taxon>
        <taxon>Glycomycetales</taxon>
        <taxon>Glycomycetaceae</taxon>
        <taxon>Glycomyces</taxon>
    </lineage>
</organism>
<dbReference type="Gene3D" id="3.40.50.620">
    <property type="entry name" value="HUPs"/>
    <property type="match status" value="1"/>
</dbReference>
<dbReference type="AlphaFoldDB" id="A0A6L5GEU2"/>
<dbReference type="PANTHER" id="PTHR31964">
    <property type="entry name" value="ADENINE NUCLEOTIDE ALPHA HYDROLASES-LIKE SUPERFAMILY PROTEIN"/>
    <property type="match status" value="1"/>
</dbReference>
<proteinExistence type="inferred from homology"/>
<sequence>MSNRQQEHGIVVGVDGSEPSKKALEWALAQGAATGSSVLAVLVWHIPANYGTAAMVLPAAAFADQARWELEKTVDEIAAEWPQVHVVRRVVEGHPAKMLLKVAEHADLLVVGSRGHGGFVGAMIGSVSQYCVTHARCPVVIVRPGE</sequence>
<comment type="similarity">
    <text evidence="1">Belongs to the universal stress protein A family.</text>
</comment>
<dbReference type="CDD" id="cd23659">
    <property type="entry name" value="USP_At3g01520-like"/>
    <property type="match status" value="1"/>
</dbReference>
<dbReference type="PANTHER" id="PTHR31964:SF113">
    <property type="entry name" value="USPA DOMAIN-CONTAINING PROTEIN"/>
    <property type="match status" value="1"/>
</dbReference>
<dbReference type="Proteomes" id="UP000477750">
    <property type="component" value="Unassembled WGS sequence"/>
</dbReference>
<evidence type="ECO:0000313" key="4">
    <source>
        <dbReference type="Proteomes" id="UP000477750"/>
    </source>
</evidence>
<name>A0A6L5GEU2_9ACTN</name>
<reference evidence="3 4" key="1">
    <citation type="submission" date="2019-10" db="EMBL/GenBank/DDBJ databases">
        <title>Glycomyces albidus sp. nov., a novel actinomycete isolated from rhizosphere soil of wheat (Triticum aestivum L.).</title>
        <authorList>
            <person name="Qian L."/>
        </authorList>
    </citation>
    <scope>NUCLEOTIDE SEQUENCE [LARGE SCALE GENOMIC DNA]</scope>
    <source>
        <strain evidence="3 4">NEAU-7082</strain>
    </source>
</reference>
<dbReference type="PRINTS" id="PR01438">
    <property type="entry name" value="UNVRSLSTRESS"/>
</dbReference>
<dbReference type="RefSeq" id="WP_153027054.1">
    <property type="nucleotide sequence ID" value="NZ_WIAO01000031.1"/>
</dbReference>
<feature type="domain" description="UspA" evidence="2">
    <location>
        <begin position="10"/>
        <end position="143"/>
    </location>
</feature>
<dbReference type="InterPro" id="IPR014729">
    <property type="entry name" value="Rossmann-like_a/b/a_fold"/>
</dbReference>
<dbReference type="EMBL" id="WIAO01000031">
    <property type="protein sequence ID" value="MQM27933.1"/>
    <property type="molecule type" value="Genomic_DNA"/>
</dbReference>
<evidence type="ECO:0000256" key="1">
    <source>
        <dbReference type="ARBA" id="ARBA00008791"/>
    </source>
</evidence>
<keyword evidence="4" id="KW-1185">Reference proteome</keyword>
<protein>
    <submittedName>
        <fullName evidence="3">Universal stress protein</fullName>
    </submittedName>
</protein>